<keyword evidence="3" id="KW-1185">Reference proteome</keyword>
<comment type="caution">
    <text evidence="2">The sequence shown here is derived from an EMBL/GenBank/DDBJ whole genome shotgun (WGS) entry which is preliminary data.</text>
</comment>
<dbReference type="AlphaFoldDB" id="A0AA38VE55"/>
<gene>
    <name evidence="2" type="ORF">NKR19_g6843</name>
</gene>
<keyword evidence="1" id="KW-0472">Membrane</keyword>
<keyword evidence="1" id="KW-0812">Transmembrane</keyword>
<reference evidence="2" key="1">
    <citation type="submission" date="2022-07" db="EMBL/GenBank/DDBJ databases">
        <title>Fungi with potential for degradation of polypropylene.</title>
        <authorList>
            <person name="Gostincar C."/>
        </authorList>
    </citation>
    <scope>NUCLEOTIDE SEQUENCE</scope>
    <source>
        <strain evidence="2">EXF-13287</strain>
    </source>
</reference>
<feature type="transmembrane region" description="Helical" evidence="1">
    <location>
        <begin position="469"/>
        <end position="488"/>
    </location>
</feature>
<dbReference type="PANTHER" id="PTHR12459">
    <property type="entry name" value="TRANSMEMBRANE PROTEIN 135-RELATED"/>
    <property type="match status" value="1"/>
</dbReference>
<dbReference type="InterPro" id="IPR026749">
    <property type="entry name" value="Tmem135"/>
</dbReference>
<dbReference type="PANTHER" id="PTHR12459:SF15">
    <property type="entry name" value="TRANSMEMBRANE PROTEIN 135"/>
    <property type="match status" value="1"/>
</dbReference>
<evidence type="ECO:0000256" key="1">
    <source>
        <dbReference type="SAM" id="Phobius"/>
    </source>
</evidence>
<dbReference type="EMBL" id="JANBVN010000111">
    <property type="protein sequence ID" value="KAJ9143550.1"/>
    <property type="molecule type" value="Genomic_DNA"/>
</dbReference>
<proteinExistence type="predicted"/>
<dbReference type="Proteomes" id="UP001174691">
    <property type="component" value="Unassembled WGS sequence"/>
</dbReference>
<evidence type="ECO:0000313" key="3">
    <source>
        <dbReference type="Proteomes" id="UP001174691"/>
    </source>
</evidence>
<keyword evidence="1" id="KW-1133">Transmembrane helix</keyword>
<name>A0AA38VE55_9PEZI</name>
<feature type="transmembrane region" description="Helical" evidence="1">
    <location>
        <begin position="418"/>
        <end position="437"/>
    </location>
</feature>
<organism evidence="2 3">
    <name type="scientific">Coniochaeta hoffmannii</name>
    <dbReference type="NCBI Taxonomy" id="91930"/>
    <lineage>
        <taxon>Eukaryota</taxon>
        <taxon>Fungi</taxon>
        <taxon>Dikarya</taxon>
        <taxon>Ascomycota</taxon>
        <taxon>Pezizomycotina</taxon>
        <taxon>Sordariomycetes</taxon>
        <taxon>Sordariomycetidae</taxon>
        <taxon>Coniochaetales</taxon>
        <taxon>Coniochaetaceae</taxon>
        <taxon>Coniochaeta</taxon>
    </lineage>
</organism>
<sequence>MSTLTSRASGQPFATATPDLRHLSKHPRWDAGIPPPLRPLVRAYIIGYLSSVLPRIPALLGSVLLKQKQSSSTEDGTPEQRKKSALLLDSLKRILLEPLHWKRFPTFCAALIGGSTLLELPLRRLFQRLAGDLSPVLRTRLSRWFSSFIAAWISLQILQSKTSPRFIETIPVKSDSPPGAVSTTVRYGGRTLDLTLFAATQALDVAVGELWTRFQARRRARGIPKSAIETAISRLADPAMFAVSSGLIMWTWFYAPSRLPRTYNKWITSAAAVDNRLIEALRRCRLGPLRYGEDTGQAPLLQGMCTDYNWPLAWGDPAVSIPFPCEMVHMGVGPSCERHLVSRFVRSFQWAMSTYLPLNLLLVARKPNGKALIRAFLSATRSSAFLGTFIALFYYGVCLARTRVGPRILGKHTSSRQAIDGGICVATGCLLCGWSIMIEGAGRRKDMALFVAPRALATMLPRRYPLDKQWRETFVFAFSTAVVFTCFAENKKRVRGMLGSVLGTVLKR</sequence>
<accession>A0AA38VE55</accession>
<evidence type="ECO:0000313" key="2">
    <source>
        <dbReference type="EMBL" id="KAJ9143550.1"/>
    </source>
</evidence>
<protein>
    <submittedName>
        <fullName evidence="2">Integral membrane protein</fullName>
    </submittedName>
</protein>
<feature type="transmembrane region" description="Helical" evidence="1">
    <location>
        <begin position="371"/>
        <end position="397"/>
    </location>
</feature>